<dbReference type="InterPro" id="IPR001969">
    <property type="entry name" value="Aspartic_peptidase_AS"/>
</dbReference>
<feature type="region of interest" description="Disordered" evidence="1">
    <location>
        <begin position="572"/>
        <end position="594"/>
    </location>
</feature>
<dbReference type="Proteomes" id="UP001165121">
    <property type="component" value="Unassembled WGS sequence"/>
</dbReference>
<comment type="caution">
    <text evidence="2">The sequence shown here is derived from an EMBL/GenBank/DDBJ whole genome shotgun (WGS) entry which is preliminary data.</text>
</comment>
<accession>A0A9W6X1B2</accession>
<reference evidence="2" key="1">
    <citation type="submission" date="2023-04" db="EMBL/GenBank/DDBJ databases">
        <title>Phytophthora fragariaefolia NBRC 109709.</title>
        <authorList>
            <person name="Ichikawa N."/>
            <person name="Sato H."/>
            <person name="Tonouchi N."/>
        </authorList>
    </citation>
    <scope>NUCLEOTIDE SEQUENCE</scope>
    <source>
        <strain evidence="2">NBRC 109709</strain>
    </source>
</reference>
<organism evidence="2 3">
    <name type="scientific">Phytophthora fragariaefolia</name>
    <dbReference type="NCBI Taxonomy" id="1490495"/>
    <lineage>
        <taxon>Eukaryota</taxon>
        <taxon>Sar</taxon>
        <taxon>Stramenopiles</taxon>
        <taxon>Oomycota</taxon>
        <taxon>Peronosporomycetes</taxon>
        <taxon>Peronosporales</taxon>
        <taxon>Peronosporaceae</taxon>
        <taxon>Phytophthora</taxon>
    </lineage>
</organism>
<dbReference type="GO" id="GO:0004190">
    <property type="term" value="F:aspartic-type endopeptidase activity"/>
    <property type="evidence" value="ECO:0007669"/>
    <property type="project" value="InterPro"/>
</dbReference>
<gene>
    <name evidence="2" type="ORF">Pfra01_000456400</name>
</gene>
<dbReference type="GO" id="GO:0006508">
    <property type="term" value="P:proteolysis"/>
    <property type="evidence" value="ECO:0007669"/>
    <property type="project" value="InterPro"/>
</dbReference>
<dbReference type="AlphaFoldDB" id="A0A9W6X1B2"/>
<evidence type="ECO:0000256" key="1">
    <source>
        <dbReference type="SAM" id="MobiDB-lite"/>
    </source>
</evidence>
<proteinExistence type="predicted"/>
<dbReference type="OrthoDB" id="1740536at2759"/>
<dbReference type="EMBL" id="BSXT01000361">
    <property type="protein sequence ID" value="GMF25483.1"/>
    <property type="molecule type" value="Genomic_DNA"/>
</dbReference>
<protein>
    <submittedName>
        <fullName evidence="2">Unnamed protein product</fullName>
    </submittedName>
</protein>
<keyword evidence="3" id="KW-1185">Reference proteome</keyword>
<feature type="compositionally biased region" description="Basic residues" evidence="1">
    <location>
        <begin position="576"/>
        <end position="585"/>
    </location>
</feature>
<dbReference type="PROSITE" id="PS00141">
    <property type="entry name" value="ASP_PROTEASE"/>
    <property type="match status" value="1"/>
</dbReference>
<sequence>MGTVPRYIRQELATSEAAKKVVGSVEVEDRSDLGLSVTAATEEKIDKSERFSAARDEKQETTVAERASVVDEPAECDVGREVGAGHETNECVGISESDDSVNTDILAYVEEKEISHLYPHQPPAGWIDVSTSDLVVNPILAILPLLFQGVLSEPKISLGQGMVSTDDGVSKRSEEERVPLRGILKTGGSRARWAVDEPSSSPWGEPIDVGETWFPMWSVELESVATAEVGEEVGLNIITEEETDQGREVGVAEKMAGAQTPSPLGILCEDEQPEVLENVFGVPSADGASRYACPFSDKELDAMDDCEPGQEGAVLAGTEIAVETEEYDKEFEKRLYPLDEVELKKRVDENVKATNNLSIEEISKYLEIPPETLERNRSENAKRANRDFHKSVVSSTVHRADASSKVLDDFGLGEANVVWEVVDRAEVFTSDAVVCANVLVPPKESEVVANAEIETNETENEVVIGAAPWMTKVIACRVVYLLLKETKACRPEPKPPKGRLIVNGGTLEVPLKRDRVPELDWRRVRDRVDQVAKDLGVVGDFMPSVSSWIREYYEKNAGIIWRKLNDRVGVTPTSSAKRRLRRHRPVSTQSTRVDGDNPCVLITPLYKDRAETLGKLGREPMNEDAAENYLQVVRPQRPPPPVRDRKPDLVEVVTVTQPDGFGDRVNEAGDEVREVPRVVDSGRRVVVGSFEALSSGYIDCLPSQMLADTGATLSLISHRVLKRLVVGLDLLVADQLHVDAILGVDALGAFGDVIDVAERNITLKGSGDVLLLGVMVVHETFMTTMEPPFDSLPGVKRWMS</sequence>
<evidence type="ECO:0000313" key="2">
    <source>
        <dbReference type="EMBL" id="GMF25483.1"/>
    </source>
</evidence>
<name>A0A9W6X1B2_9STRA</name>
<evidence type="ECO:0000313" key="3">
    <source>
        <dbReference type="Proteomes" id="UP001165121"/>
    </source>
</evidence>